<dbReference type="PANTHER" id="PTHR43742:SF6">
    <property type="entry name" value="OXIDOREDUCTASE YYAE-RELATED"/>
    <property type="match status" value="1"/>
</dbReference>
<evidence type="ECO:0000256" key="2">
    <source>
        <dbReference type="ARBA" id="ARBA00023004"/>
    </source>
</evidence>
<feature type="non-terminal residue" evidence="5">
    <location>
        <position position="249"/>
    </location>
</feature>
<dbReference type="GO" id="GO:0051536">
    <property type="term" value="F:iron-sulfur cluster binding"/>
    <property type="evidence" value="ECO:0007669"/>
    <property type="project" value="UniProtKB-KW"/>
</dbReference>
<reference evidence="5" key="1">
    <citation type="submission" date="2018-05" db="EMBL/GenBank/DDBJ databases">
        <authorList>
            <person name="Lanie J.A."/>
            <person name="Ng W.-L."/>
            <person name="Kazmierczak K.M."/>
            <person name="Andrzejewski T.M."/>
            <person name="Davidsen T.M."/>
            <person name="Wayne K.J."/>
            <person name="Tettelin H."/>
            <person name="Glass J.I."/>
            <person name="Rusch D."/>
            <person name="Podicherti R."/>
            <person name="Tsui H.-C.T."/>
            <person name="Winkler M.E."/>
        </authorList>
    </citation>
    <scope>NUCLEOTIDE SEQUENCE</scope>
</reference>
<dbReference type="PANTHER" id="PTHR43742">
    <property type="entry name" value="TRIMETHYLAMINE-N-OXIDE REDUCTASE"/>
    <property type="match status" value="1"/>
</dbReference>
<gene>
    <name evidence="5" type="ORF">METZ01_LOCUS432876</name>
</gene>
<keyword evidence="2" id="KW-0408">Iron</keyword>
<dbReference type="InterPro" id="IPR050612">
    <property type="entry name" value="Prok_Mopterin_Oxidored"/>
</dbReference>
<feature type="domain" description="4Fe-4S Mo/W bis-MGD-type" evidence="4">
    <location>
        <begin position="3"/>
        <end position="61"/>
    </location>
</feature>
<evidence type="ECO:0000256" key="3">
    <source>
        <dbReference type="ARBA" id="ARBA00023014"/>
    </source>
</evidence>
<accession>A0A382Y9L9</accession>
<protein>
    <recommendedName>
        <fullName evidence="4">4Fe-4S Mo/W bis-MGD-type domain-containing protein</fullName>
    </recommendedName>
</protein>
<dbReference type="Gene3D" id="2.20.25.90">
    <property type="entry name" value="ADC-like domains"/>
    <property type="match status" value="1"/>
</dbReference>
<dbReference type="Gene3D" id="3.40.228.10">
    <property type="entry name" value="Dimethylsulfoxide Reductase, domain 2"/>
    <property type="match status" value="1"/>
</dbReference>
<proteinExistence type="predicted"/>
<dbReference type="Pfam" id="PF00384">
    <property type="entry name" value="Molybdopterin"/>
    <property type="match status" value="1"/>
</dbReference>
<dbReference type="GO" id="GO:0016491">
    <property type="term" value="F:oxidoreductase activity"/>
    <property type="evidence" value="ECO:0007669"/>
    <property type="project" value="InterPro"/>
</dbReference>
<evidence type="ECO:0000259" key="4">
    <source>
        <dbReference type="PROSITE" id="PS51669"/>
    </source>
</evidence>
<evidence type="ECO:0000313" key="5">
    <source>
        <dbReference type="EMBL" id="SVD80022.1"/>
    </source>
</evidence>
<dbReference type="InterPro" id="IPR006963">
    <property type="entry name" value="Mopterin_OxRdtase_4Fe-4S_dom"/>
</dbReference>
<dbReference type="EMBL" id="UINC01174078">
    <property type="protein sequence ID" value="SVD80022.1"/>
    <property type="molecule type" value="Genomic_DNA"/>
</dbReference>
<dbReference type="SUPFAM" id="SSF53706">
    <property type="entry name" value="Formate dehydrogenase/DMSO reductase, domains 1-3"/>
    <property type="match status" value="1"/>
</dbReference>
<evidence type="ECO:0000256" key="1">
    <source>
        <dbReference type="ARBA" id="ARBA00022723"/>
    </source>
</evidence>
<dbReference type="SMART" id="SM00926">
    <property type="entry name" value="Molybdop_Fe4S4"/>
    <property type="match status" value="1"/>
</dbReference>
<keyword evidence="3" id="KW-0411">Iron-sulfur</keyword>
<dbReference type="Pfam" id="PF04879">
    <property type="entry name" value="Molybdop_Fe4S4"/>
    <property type="match status" value="1"/>
</dbReference>
<name>A0A382Y9L9_9ZZZZ</name>
<dbReference type="AlphaFoldDB" id="A0A382Y9L9"/>
<dbReference type="Gene3D" id="3.40.50.740">
    <property type="match status" value="1"/>
</dbReference>
<dbReference type="GO" id="GO:0046872">
    <property type="term" value="F:metal ion binding"/>
    <property type="evidence" value="ECO:0007669"/>
    <property type="project" value="UniProtKB-KW"/>
</dbReference>
<organism evidence="5">
    <name type="scientific">marine metagenome</name>
    <dbReference type="NCBI Taxonomy" id="408172"/>
    <lineage>
        <taxon>unclassified sequences</taxon>
        <taxon>metagenomes</taxon>
        <taxon>ecological metagenomes</taxon>
    </lineage>
</organism>
<dbReference type="PROSITE" id="PS51669">
    <property type="entry name" value="4FE4S_MOW_BIS_MGD"/>
    <property type="match status" value="1"/>
</dbReference>
<dbReference type="InterPro" id="IPR006656">
    <property type="entry name" value="Mopterin_OxRdtase"/>
</dbReference>
<sequence>MSAEIVRTACPHDCPSACALEVERLSPIKIGRVRGASDLPFTAGVVCEKVGRYAERVHHPDRLTHPMRRVGAKGEGKFERVSWDEALDTVSDAFIASTEKHGPESVWPYHSGGTLGVVQRYGIERLSRLLGYSGMIGTICVTPAMSGWAAGVGGQRGVDPCEIEESDLIVVWGGNPVHTNVNLMNHIQKARKARGAKLVVVDVYRTSTMATADIGLVLRPGTDAALACAMMQVIIAEGLADEEYLAEFT</sequence>
<keyword evidence="1" id="KW-0479">Metal-binding</keyword>